<organism evidence="2 3">
    <name type="scientific">Portunus trituberculatus</name>
    <name type="common">Swimming crab</name>
    <name type="synonym">Neptunus trituberculatus</name>
    <dbReference type="NCBI Taxonomy" id="210409"/>
    <lineage>
        <taxon>Eukaryota</taxon>
        <taxon>Metazoa</taxon>
        <taxon>Ecdysozoa</taxon>
        <taxon>Arthropoda</taxon>
        <taxon>Crustacea</taxon>
        <taxon>Multicrustacea</taxon>
        <taxon>Malacostraca</taxon>
        <taxon>Eumalacostraca</taxon>
        <taxon>Eucarida</taxon>
        <taxon>Decapoda</taxon>
        <taxon>Pleocyemata</taxon>
        <taxon>Brachyura</taxon>
        <taxon>Eubrachyura</taxon>
        <taxon>Portunoidea</taxon>
        <taxon>Portunidae</taxon>
        <taxon>Portuninae</taxon>
        <taxon>Portunus</taxon>
    </lineage>
</organism>
<feature type="region of interest" description="Disordered" evidence="1">
    <location>
        <begin position="116"/>
        <end position="140"/>
    </location>
</feature>
<dbReference type="Proteomes" id="UP000324222">
    <property type="component" value="Unassembled WGS sequence"/>
</dbReference>
<dbReference type="AlphaFoldDB" id="A0A5B7JLL1"/>
<gene>
    <name evidence="2" type="ORF">E2C01_089096</name>
</gene>
<keyword evidence="3" id="KW-1185">Reference proteome</keyword>
<comment type="caution">
    <text evidence="2">The sequence shown here is derived from an EMBL/GenBank/DDBJ whole genome shotgun (WGS) entry which is preliminary data.</text>
</comment>
<sequence>MARIYSWVATSRCGKNDVATLSYSNDDVCCTGRRQRLLGSTYSGVLSPPASSLPCNYPHPVPAAWSSLSPFPIPPAIRTPLSPLRPVPSPTTSPLLESVSRIATPVTRVPPARVEESESKAYRAAAPHAPRTTTAPHKARATCRRDSIEGDQGGAVLGRGGALCDWLMVEVW</sequence>
<dbReference type="EMBL" id="VSRR010096711">
    <property type="protein sequence ID" value="MPC93948.1"/>
    <property type="molecule type" value="Genomic_DNA"/>
</dbReference>
<name>A0A5B7JLL1_PORTR</name>
<evidence type="ECO:0000313" key="2">
    <source>
        <dbReference type="EMBL" id="MPC93948.1"/>
    </source>
</evidence>
<proteinExistence type="predicted"/>
<evidence type="ECO:0000256" key="1">
    <source>
        <dbReference type="SAM" id="MobiDB-lite"/>
    </source>
</evidence>
<feature type="compositionally biased region" description="Low complexity" evidence="1">
    <location>
        <begin position="122"/>
        <end position="136"/>
    </location>
</feature>
<accession>A0A5B7JLL1</accession>
<protein>
    <submittedName>
        <fullName evidence="2">Uncharacterized protein</fullName>
    </submittedName>
</protein>
<reference evidence="2 3" key="1">
    <citation type="submission" date="2019-05" db="EMBL/GenBank/DDBJ databases">
        <title>Another draft genome of Portunus trituberculatus and its Hox gene families provides insights of decapod evolution.</title>
        <authorList>
            <person name="Jeong J.-H."/>
            <person name="Song I."/>
            <person name="Kim S."/>
            <person name="Choi T."/>
            <person name="Kim D."/>
            <person name="Ryu S."/>
            <person name="Kim W."/>
        </authorList>
    </citation>
    <scope>NUCLEOTIDE SEQUENCE [LARGE SCALE GENOMIC DNA]</scope>
    <source>
        <tissue evidence="2">Muscle</tissue>
    </source>
</reference>
<evidence type="ECO:0000313" key="3">
    <source>
        <dbReference type="Proteomes" id="UP000324222"/>
    </source>
</evidence>